<dbReference type="EMBL" id="JH711584">
    <property type="protein sequence ID" value="EIW77293.1"/>
    <property type="molecule type" value="Genomic_DNA"/>
</dbReference>
<dbReference type="GeneID" id="19203783"/>
<keyword evidence="2" id="KW-1185">Reference proteome</keyword>
<dbReference type="Proteomes" id="UP000053558">
    <property type="component" value="Unassembled WGS sequence"/>
</dbReference>
<dbReference type="KEGG" id="cput:CONPUDRAFT_157548"/>
<sequence>MANFSGPVSLPNADGADNFVIPSQIMASPTSEVLAVSVGLLGEGYVGWASYAKFLYTAFGELSEFPEILPPPEAFPFLTVWQQLSDNGPVVVHFYVAGVVGIKSFSIRLAAAIYLFARYFIDAGSVNSLTLPADISLDHVLANFVQYVHVTSYNNEYLTGTFRDFPSLNDLRVHRLKLESLRTLDMTTVHPLLALLKWSHKGYTNVEDTAEDNFPPRLLDDVSAHEALGATVAFVGKSHEHWPAYSEFMGKLLKEPVVRPLALPVAESFPFLTIWTDPLLIGHPTIHFYIGANGVPSLAVRLAAAVFLFTQENVYPLVAKDAPSSLDNAAFNHHLANYVLAIDVTQYGETYMMGTFTCTDSFKMRSAAIFEHCQSECSTIAFQYDGCSIVSNAAFAHGVRTGVEAYVQATVHAAWLHFVASDTQGKR</sequence>
<reference evidence="2" key="1">
    <citation type="journal article" date="2012" name="Science">
        <title>The Paleozoic origin of enzymatic lignin decomposition reconstructed from 31 fungal genomes.</title>
        <authorList>
            <person name="Floudas D."/>
            <person name="Binder M."/>
            <person name="Riley R."/>
            <person name="Barry K."/>
            <person name="Blanchette R.A."/>
            <person name="Henrissat B."/>
            <person name="Martinez A.T."/>
            <person name="Otillar R."/>
            <person name="Spatafora J.W."/>
            <person name="Yadav J.S."/>
            <person name="Aerts A."/>
            <person name="Benoit I."/>
            <person name="Boyd A."/>
            <person name="Carlson A."/>
            <person name="Copeland A."/>
            <person name="Coutinho P.M."/>
            <person name="de Vries R.P."/>
            <person name="Ferreira P."/>
            <person name="Findley K."/>
            <person name="Foster B."/>
            <person name="Gaskell J."/>
            <person name="Glotzer D."/>
            <person name="Gorecki P."/>
            <person name="Heitman J."/>
            <person name="Hesse C."/>
            <person name="Hori C."/>
            <person name="Igarashi K."/>
            <person name="Jurgens J.A."/>
            <person name="Kallen N."/>
            <person name="Kersten P."/>
            <person name="Kohler A."/>
            <person name="Kuees U."/>
            <person name="Kumar T.K.A."/>
            <person name="Kuo A."/>
            <person name="LaButti K."/>
            <person name="Larrondo L.F."/>
            <person name="Lindquist E."/>
            <person name="Ling A."/>
            <person name="Lombard V."/>
            <person name="Lucas S."/>
            <person name="Lundell T."/>
            <person name="Martin R."/>
            <person name="McLaughlin D.J."/>
            <person name="Morgenstern I."/>
            <person name="Morin E."/>
            <person name="Murat C."/>
            <person name="Nagy L.G."/>
            <person name="Nolan M."/>
            <person name="Ohm R.A."/>
            <person name="Patyshakuliyeva A."/>
            <person name="Rokas A."/>
            <person name="Ruiz-Duenas F.J."/>
            <person name="Sabat G."/>
            <person name="Salamov A."/>
            <person name="Samejima M."/>
            <person name="Schmutz J."/>
            <person name="Slot J.C."/>
            <person name="St John F."/>
            <person name="Stenlid J."/>
            <person name="Sun H."/>
            <person name="Sun S."/>
            <person name="Syed K."/>
            <person name="Tsang A."/>
            <person name="Wiebenga A."/>
            <person name="Young D."/>
            <person name="Pisabarro A."/>
            <person name="Eastwood D.C."/>
            <person name="Martin F."/>
            <person name="Cullen D."/>
            <person name="Grigoriev I.V."/>
            <person name="Hibbett D.S."/>
        </authorList>
    </citation>
    <scope>NUCLEOTIDE SEQUENCE [LARGE SCALE GENOMIC DNA]</scope>
    <source>
        <strain evidence="2">RWD-64-598 SS2</strain>
    </source>
</reference>
<gene>
    <name evidence="1" type="ORF">CONPUDRAFT_157548</name>
</gene>
<proteinExistence type="predicted"/>
<name>A0A5M3MDT4_CONPW</name>
<comment type="caution">
    <text evidence="1">The sequence shown here is derived from an EMBL/GenBank/DDBJ whole genome shotgun (WGS) entry which is preliminary data.</text>
</comment>
<organism evidence="1 2">
    <name type="scientific">Coniophora puteana (strain RWD-64-598)</name>
    <name type="common">Brown rot fungus</name>
    <dbReference type="NCBI Taxonomy" id="741705"/>
    <lineage>
        <taxon>Eukaryota</taxon>
        <taxon>Fungi</taxon>
        <taxon>Dikarya</taxon>
        <taxon>Basidiomycota</taxon>
        <taxon>Agaricomycotina</taxon>
        <taxon>Agaricomycetes</taxon>
        <taxon>Agaricomycetidae</taxon>
        <taxon>Boletales</taxon>
        <taxon>Coniophorineae</taxon>
        <taxon>Coniophoraceae</taxon>
        <taxon>Coniophora</taxon>
    </lineage>
</organism>
<evidence type="ECO:0000313" key="1">
    <source>
        <dbReference type="EMBL" id="EIW77293.1"/>
    </source>
</evidence>
<accession>A0A5M3MDT4</accession>
<evidence type="ECO:0000313" key="2">
    <source>
        <dbReference type="Proteomes" id="UP000053558"/>
    </source>
</evidence>
<dbReference type="AlphaFoldDB" id="A0A5M3MDT4"/>
<dbReference type="RefSeq" id="XP_007772689.1">
    <property type="nucleotide sequence ID" value="XM_007774499.1"/>
</dbReference>
<protein>
    <submittedName>
        <fullName evidence="1">Uncharacterized protein</fullName>
    </submittedName>
</protein>